<name>D3PV30_STANL</name>
<evidence type="ECO:0000259" key="7">
    <source>
        <dbReference type="Pfam" id="PF00892"/>
    </source>
</evidence>
<evidence type="ECO:0000313" key="8">
    <source>
        <dbReference type="EMBL" id="ADD41083.1"/>
    </source>
</evidence>
<evidence type="ECO:0000256" key="5">
    <source>
        <dbReference type="ARBA" id="ARBA00023136"/>
    </source>
</evidence>
<keyword evidence="9" id="KW-1185">Reference proteome</keyword>
<dbReference type="HOGENOM" id="CLU_033863_5_1_11"/>
<feature type="transmembrane region" description="Helical" evidence="6">
    <location>
        <begin position="166"/>
        <end position="184"/>
    </location>
</feature>
<dbReference type="InterPro" id="IPR050638">
    <property type="entry name" value="AA-Vitamin_Transporters"/>
</dbReference>
<accession>D3PV30</accession>
<dbReference type="InterPro" id="IPR037185">
    <property type="entry name" value="EmrE-like"/>
</dbReference>
<protein>
    <recommendedName>
        <fullName evidence="7">EamA domain-containing protein</fullName>
    </recommendedName>
</protein>
<feature type="transmembrane region" description="Helical" evidence="6">
    <location>
        <begin position="231"/>
        <end position="253"/>
    </location>
</feature>
<feature type="transmembrane region" description="Helical" evidence="6">
    <location>
        <begin position="139"/>
        <end position="160"/>
    </location>
</feature>
<comment type="subcellular location">
    <subcellularLocation>
        <location evidence="1">Membrane</location>
        <topology evidence="1">Multi-pass membrane protein</topology>
    </subcellularLocation>
</comment>
<feature type="domain" description="EamA" evidence="7">
    <location>
        <begin position="27"/>
        <end position="155"/>
    </location>
</feature>
<dbReference type="InterPro" id="IPR000620">
    <property type="entry name" value="EamA_dom"/>
</dbReference>
<keyword evidence="3 6" id="KW-0812">Transmembrane</keyword>
<evidence type="ECO:0000256" key="6">
    <source>
        <dbReference type="SAM" id="Phobius"/>
    </source>
</evidence>
<dbReference type="GO" id="GO:0016020">
    <property type="term" value="C:membrane"/>
    <property type="evidence" value="ECO:0007669"/>
    <property type="project" value="UniProtKB-SubCell"/>
</dbReference>
<organism evidence="8 9">
    <name type="scientific">Stackebrandtia nassauensis (strain DSM 44728 / CIP 108903 / NRRL B-16338 / NBRC 102104 / LLR-40K-21)</name>
    <dbReference type="NCBI Taxonomy" id="446470"/>
    <lineage>
        <taxon>Bacteria</taxon>
        <taxon>Bacillati</taxon>
        <taxon>Actinomycetota</taxon>
        <taxon>Actinomycetes</taxon>
        <taxon>Glycomycetales</taxon>
        <taxon>Glycomycetaceae</taxon>
        <taxon>Stackebrandtia</taxon>
    </lineage>
</organism>
<dbReference type="eggNOG" id="COG0697">
    <property type="taxonomic scope" value="Bacteria"/>
</dbReference>
<dbReference type="Proteomes" id="UP000000844">
    <property type="component" value="Chromosome"/>
</dbReference>
<gene>
    <name evidence="8" type="ordered locus">Snas_1376</name>
</gene>
<keyword evidence="4 6" id="KW-1133">Transmembrane helix</keyword>
<evidence type="ECO:0000256" key="4">
    <source>
        <dbReference type="ARBA" id="ARBA00022989"/>
    </source>
</evidence>
<dbReference type="PANTHER" id="PTHR32322:SF2">
    <property type="entry name" value="EAMA DOMAIN-CONTAINING PROTEIN"/>
    <property type="match status" value="1"/>
</dbReference>
<dbReference type="PANTHER" id="PTHR32322">
    <property type="entry name" value="INNER MEMBRANE TRANSPORTER"/>
    <property type="match status" value="1"/>
</dbReference>
<feature type="domain" description="EamA" evidence="7">
    <location>
        <begin position="167"/>
        <end position="302"/>
    </location>
</feature>
<feature type="transmembrane region" description="Helical" evidence="6">
    <location>
        <begin position="20"/>
        <end position="43"/>
    </location>
</feature>
<evidence type="ECO:0000256" key="1">
    <source>
        <dbReference type="ARBA" id="ARBA00004141"/>
    </source>
</evidence>
<reference evidence="8 9" key="1">
    <citation type="journal article" date="2009" name="Stand. Genomic Sci.">
        <title>Complete genome sequence of Stackebrandtia nassauensis type strain (LLR-40K-21).</title>
        <authorList>
            <person name="Munk C."/>
            <person name="Lapidus A."/>
            <person name="Copeland A."/>
            <person name="Jando M."/>
            <person name="Mayilraj S."/>
            <person name="Glavina Del Rio T."/>
            <person name="Nolan M."/>
            <person name="Chen F."/>
            <person name="Lucas S."/>
            <person name="Tice H."/>
            <person name="Cheng J.F."/>
            <person name="Han C."/>
            <person name="Detter J.C."/>
            <person name="Bruce D."/>
            <person name="Goodwin L."/>
            <person name="Chain P."/>
            <person name="Pitluck S."/>
            <person name="Goker M."/>
            <person name="Ovchinikova G."/>
            <person name="Pati A."/>
            <person name="Ivanova N."/>
            <person name="Mavromatis K."/>
            <person name="Chen A."/>
            <person name="Palaniappan K."/>
            <person name="Land M."/>
            <person name="Hauser L."/>
            <person name="Chang Y.J."/>
            <person name="Jeffries C.D."/>
            <person name="Bristow J."/>
            <person name="Eisen J.A."/>
            <person name="Markowitz V."/>
            <person name="Hugenholtz P."/>
            <person name="Kyrpides N.C."/>
            <person name="Klenk H.P."/>
        </authorList>
    </citation>
    <scope>NUCLEOTIDE SEQUENCE [LARGE SCALE GENOMIC DNA]</scope>
    <source>
        <strain evidence="9">DSM 44728 / CIP 108903 / NRRL B-16338 / NBRC 102104 / LLR-40K-21</strain>
    </source>
</reference>
<feature type="transmembrane region" description="Helical" evidence="6">
    <location>
        <begin position="286"/>
        <end position="305"/>
    </location>
</feature>
<feature type="transmembrane region" description="Helical" evidence="6">
    <location>
        <begin position="196"/>
        <end position="216"/>
    </location>
</feature>
<evidence type="ECO:0000256" key="2">
    <source>
        <dbReference type="ARBA" id="ARBA00007362"/>
    </source>
</evidence>
<feature type="transmembrane region" description="Helical" evidence="6">
    <location>
        <begin position="260"/>
        <end position="280"/>
    </location>
</feature>
<dbReference type="STRING" id="446470.Snas_1376"/>
<evidence type="ECO:0000256" key="3">
    <source>
        <dbReference type="ARBA" id="ARBA00022692"/>
    </source>
</evidence>
<evidence type="ECO:0000313" key="9">
    <source>
        <dbReference type="Proteomes" id="UP000000844"/>
    </source>
</evidence>
<dbReference type="Pfam" id="PF00892">
    <property type="entry name" value="EamA"/>
    <property type="match status" value="2"/>
</dbReference>
<feature type="transmembrane region" description="Helical" evidence="6">
    <location>
        <begin position="107"/>
        <end position="127"/>
    </location>
</feature>
<dbReference type="EMBL" id="CP001778">
    <property type="protein sequence ID" value="ADD41083.1"/>
    <property type="molecule type" value="Genomic_DNA"/>
</dbReference>
<keyword evidence="5 6" id="KW-0472">Membrane</keyword>
<sequence>MVMSTTSRGTERSVSSGGIFLVVALGIVYIVWGSTYLAIRIMVEDMPPLLSAGARFMLAGAVLAAILAARGGLARLAVTRAELLSCAALAMLLPVLGQGSVTVAENGGAPSGLTALLVAVVPLWVLLYRTLSGQRPARLTVYGVLLGFAGLVLLLVSNGVDADFPFWTMILVVLATMSWAFGSWYQPRLKLPRDPFVLTVYEMLIGGAVLMVAGFGGGETIDLGAYSSRSWMAWVYLVVFGSLIAFSAYVWLLHSAPVSLVATYAYVNPVVAVALGWLVLSEDVTTPIVVGGIVVVLAVAVVAGAERPRRTPRPNPEPTPEATTCR</sequence>
<proteinExistence type="inferred from homology"/>
<dbReference type="SUPFAM" id="SSF103481">
    <property type="entry name" value="Multidrug resistance efflux transporter EmrE"/>
    <property type="match status" value="1"/>
</dbReference>
<feature type="transmembrane region" description="Helical" evidence="6">
    <location>
        <begin position="81"/>
        <end position="101"/>
    </location>
</feature>
<feature type="transmembrane region" description="Helical" evidence="6">
    <location>
        <begin position="49"/>
        <end position="69"/>
    </location>
</feature>
<dbReference type="AlphaFoldDB" id="D3PV30"/>
<dbReference type="KEGG" id="sna:Snas_1376"/>
<comment type="similarity">
    <text evidence="2">Belongs to the EamA transporter family.</text>
</comment>